<keyword evidence="3" id="KW-1185">Reference proteome</keyword>
<keyword evidence="2" id="KW-0540">Nuclease</keyword>
<evidence type="ECO:0000259" key="1">
    <source>
        <dbReference type="Pfam" id="PF13392"/>
    </source>
</evidence>
<dbReference type="EMBL" id="JBHLSV010000005">
    <property type="protein sequence ID" value="MFC0673517.1"/>
    <property type="molecule type" value="Genomic_DNA"/>
</dbReference>
<dbReference type="RefSeq" id="WP_376979147.1">
    <property type="nucleotide sequence ID" value="NZ_JBHLSV010000005.1"/>
</dbReference>
<dbReference type="SUPFAM" id="SSF54060">
    <property type="entry name" value="His-Me finger endonucleases"/>
    <property type="match status" value="1"/>
</dbReference>
<dbReference type="InterPro" id="IPR044930">
    <property type="entry name" value="Homing_endonuclease_His-Me"/>
</dbReference>
<reference evidence="2 3" key="1">
    <citation type="submission" date="2024-09" db="EMBL/GenBank/DDBJ databases">
        <authorList>
            <person name="Sun Q."/>
            <person name="Mori K."/>
        </authorList>
    </citation>
    <scope>NUCLEOTIDE SEQUENCE [LARGE SCALE GENOMIC DNA]</scope>
    <source>
        <strain evidence="2 3">CICC 10874</strain>
    </source>
</reference>
<dbReference type="InterPro" id="IPR044925">
    <property type="entry name" value="His-Me_finger_sf"/>
</dbReference>
<proteinExistence type="predicted"/>
<accession>A0ABV6R964</accession>
<dbReference type="Gene3D" id="3.90.75.10">
    <property type="entry name" value="Homing Intron 3 (I-ppo) Encoded Endonuclease, Chain A"/>
    <property type="match status" value="1"/>
</dbReference>
<keyword evidence="2" id="KW-0255">Endonuclease</keyword>
<evidence type="ECO:0000313" key="3">
    <source>
        <dbReference type="Proteomes" id="UP001589793"/>
    </source>
</evidence>
<organism evidence="2 3">
    <name type="scientific">Brachybacterium hainanense</name>
    <dbReference type="NCBI Taxonomy" id="1541174"/>
    <lineage>
        <taxon>Bacteria</taxon>
        <taxon>Bacillati</taxon>
        <taxon>Actinomycetota</taxon>
        <taxon>Actinomycetes</taxon>
        <taxon>Micrococcales</taxon>
        <taxon>Dermabacteraceae</taxon>
        <taxon>Brachybacterium</taxon>
    </lineage>
</organism>
<protein>
    <submittedName>
        <fullName evidence="2">HNH endonuclease</fullName>
    </submittedName>
</protein>
<evidence type="ECO:0000313" key="2">
    <source>
        <dbReference type="EMBL" id="MFC0673517.1"/>
    </source>
</evidence>
<feature type="domain" description="HNH nuclease" evidence="1">
    <location>
        <begin position="44"/>
        <end position="87"/>
    </location>
</feature>
<gene>
    <name evidence="2" type="ORF">ACFFF6_06065</name>
</gene>
<dbReference type="GO" id="GO:0004519">
    <property type="term" value="F:endonuclease activity"/>
    <property type="evidence" value="ECO:0007669"/>
    <property type="project" value="UniProtKB-KW"/>
</dbReference>
<name>A0ABV6R964_9MICO</name>
<dbReference type="Pfam" id="PF13392">
    <property type="entry name" value="HNH_3"/>
    <property type="match status" value="1"/>
</dbReference>
<dbReference type="InterPro" id="IPR003615">
    <property type="entry name" value="HNH_nuc"/>
</dbReference>
<comment type="caution">
    <text evidence="2">The sequence shown here is derived from an EMBL/GenBank/DDBJ whole genome shotgun (WGS) entry which is preliminary data.</text>
</comment>
<dbReference type="Proteomes" id="UP001589793">
    <property type="component" value="Unassembled WGS sequence"/>
</dbReference>
<sequence>MAARAATRFIVDEHGCHISTYSVASHGYAQVGWHTDGRRYGSTAHRAAWTYAHGQIPEGMTIDHLCKQRRCVNIEHLRMLENFENARRTSGRDWPLGQCINGHPDSELVHWGGKWKCRPCTLDVQRRYRARKAARAA</sequence>
<keyword evidence="2" id="KW-0378">Hydrolase</keyword>